<name>X0RTT3_9ZZZZ</name>
<evidence type="ECO:0008006" key="2">
    <source>
        <dbReference type="Google" id="ProtNLM"/>
    </source>
</evidence>
<organism evidence="1">
    <name type="scientific">marine sediment metagenome</name>
    <dbReference type="NCBI Taxonomy" id="412755"/>
    <lineage>
        <taxon>unclassified sequences</taxon>
        <taxon>metagenomes</taxon>
        <taxon>ecological metagenomes</taxon>
    </lineage>
</organism>
<proteinExistence type="predicted"/>
<dbReference type="EMBL" id="BARS01009264">
    <property type="protein sequence ID" value="GAF72203.1"/>
    <property type="molecule type" value="Genomic_DNA"/>
</dbReference>
<protein>
    <recommendedName>
        <fullName evidence="2">Glycosyltransferase subfamily 4-like N-terminal domain-containing protein</fullName>
    </recommendedName>
</protein>
<sequence length="42" mass="4906">MSLFHIDAGREWRGGQRQSFFLAKRLKQRGIPFVYAVQPESP</sequence>
<evidence type="ECO:0000313" key="1">
    <source>
        <dbReference type="EMBL" id="GAF72203.1"/>
    </source>
</evidence>
<gene>
    <name evidence="1" type="ORF">S01H1_17460</name>
</gene>
<comment type="caution">
    <text evidence="1">The sequence shown here is derived from an EMBL/GenBank/DDBJ whole genome shotgun (WGS) entry which is preliminary data.</text>
</comment>
<feature type="non-terminal residue" evidence="1">
    <location>
        <position position="42"/>
    </location>
</feature>
<accession>X0RTT3</accession>
<reference evidence="1" key="1">
    <citation type="journal article" date="2014" name="Front. Microbiol.">
        <title>High frequency of phylogenetically diverse reductive dehalogenase-homologous genes in deep subseafloor sedimentary metagenomes.</title>
        <authorList>
            <person name="Kawai M."/>
            <person name="Futagami T."/>
            <person name="Toyoda A."/>
            <person name="Takaki Y."/>
            <person name="Nishi S."/>
            <person name="Hori S."/>
            <person name="Arai W."/>
            <person name="Tsubouchi T."/>
            <person name="Morono Y."/>
            <person name="Uchiyama I."/>
            <person name="Ito T."/>
            <person name="Fujiyama A."/>
            <person name="Inagaki F."/>
            <person name="Takami H."/>
        </authorList>
    </citation>
    <scope>NUCLEOTIDE SEQUENCE</scope>
    <source>
        <strain evidence="1">Expedition CK06-06</strain>
    </source>
</reference>
<dbReference type="AlphaFoldDB" id="X0RTT3"/>